<dbReference type="AlphaFoldDB" id="A0A1T2XN12"/>
<protein>
    <submittedName>
        <fullName evidence="2">GTP-binding protein</fullName>
    </submittedName>
</protein>
<dbReference type="Gene3D" id="3.20.20.80">
    <property type="entry name" value="Glycosidases"/>
    <property type="match status" value="1"/>
</dbReference>
<reference evidence="2 3" key="1">
    <citation type="submission" date="2017-01" db="EMBL/GenBank/DDBJ databases">
        <title>Genome analysis of Paenibacillus selenitrireducens ES3-24.</title>
        <authorList>
            <person name="Xu D."/>
            <person name="Yao R."/>
            <person name="Zheng S."/>
        </authorList>
    </citation>
    <scope>NUCLEOTIDE SEQUENCE [LARGE SCALE GENOMIC DNA]</scope>
    <source>
        <strain evidence="2 3">ES3-24</strain>
    </source>
</reference>
<organism evidence="2 3">
    <name type="scientific">Paenibacillus selenitireducens</name>
    <dbReference type="NCBI Taxonomy" id="1324314"/>
    <lineage>
        <taxon>Bacteria</taxon>
        <taxon>Bacillati</taxon>
        <taxon>Bacillota</taxon>
        <taxon>Bacilli</taxon>
        <taxon>Bacillales</taxon>
        <taxon>Paenibacillaceae</taxon>
        <taxon>Paenibacillus</taxon>
    </lineage>
</organism>
<keyword evidence="3" id="KW-1185">Reference proteome</keyword>
<comment type="caution">
    <text evidence="2">The sequence shown here is derived from an EMBL/GenBank/DDBJ whole genome shotgun (WGS) entry which is preliminary data.</text>
</comment>
<evidence type="ECO:0000313" key="2">
    <source>
        <dbReference type="EMBL" id="OPA81126.1"/>
    </source>
</evidence>
<name>A0A1T2XN12_9BACL</name>
<sequence>MNIIWSLLLMAFSSMNGHHQPQQDPSLTPFMKAAIQAIALESSQDGQGTNPFIALLHPQQNAPKVKGIYTTAYSAGGERLQSLLNLLDTTELNAMVVDIKDDSGYITYKTDNDLLKKLGTPKPFIKNIHQFMDTLQQHKVYPIARIVVFKDTVLAKNRPDLSYLRADGSVWANGKKDSFVNPYMKEVWDYNVEIAKEAAKLGFKEIQFDYVRFPEGFENKAKSLKYTTNDKSRVQIVTDFVQYAKQQLAPLGVRVSVDIFGYAASVPAAEGIGQDFVKISENVDVISPMVYPSHYTTGWFGSNNPDNTPYQTIKGSMVDTHKKLDPIAEKKPIIRPWIQDFTASWLGKGHYTKYGKHEVEEQIRALKDTGIDEFLLWNAGNRYTENVNYNT</sequence>
<dbReference type="InterPro" id="IPR025275">
    <property type="entry name" value="DUF4015"/>
</dbReference>
<dbReference type="STRING" id="1324314.BVG16_01955"/>
<accession>A0A1T2XN12</accession>
<dbReference type="RefSeq" id="WP_078496851.1">
    <property type="nucleotide sequence ID" value="NZ_MSZX01000001.1"/>
</dbReference>
<dbReference type="OrthoDB" id="9774125at2"/>
<feature type="domain" description="DUF4015" evidence="1">
    <location>
        <begin position="67"/>
        <end position="383"/>
    </location>
</feature>
<evidence type="ECO:0000313" key="3">
    <source>
        <dbReference type="Proteomes" id="UP000190188"/>
    </source>
</evidence>
<gene>
    <name evidence="2" type="ORF">BVG16_01955</name>
</gene>
<dbReference type="Proteomes" id="UP000190188">
    <property type="component" value="Unassembled WGS sequence"/>
</dbReference>
<evidence type="ECO:0000259" key="1">
    <source>
        <dbReference type="Pfam" id="PF13200"/>
    </source>
</evidence>
<dbReference type="EMBL" id="MSZX01000001">
    <property type="protein sequence ID" value="OPA81126.1"/>
    <property type="molecule type" value="Genomic_DNA"/>
</dbReference>
<dbReference type="Pfam" id="PF13200">
    <property type="entry name" value="DUF4015"/>
    <property type="match status" value="1"/>
</dbReference>
<proteinExistence type="predicted"/>